<sequence>MHEEHCIKRQNNHVLVRERETVWDQCNVVQDYLTVYDGRSTSEPVLVRLCGGDVVPDIVSSGPNMLLEFHTSPFDNPFHPVPLSYLPGFELEVQAAVSVDAAASPPVPDDVYNKRTRLTVNLMYTSLLSELSKIALVLYANHAEKENQVWPIGNPPPFTPEPRSNSELTPKFLLTGRADFADMSRAQLKLIRTLEAEKRERSMSILLEDTKCAIALKWKSEAIINEACSLEKVELGKNHHGACLKELSQHSPGVISGQTMENQSITAVPGISPGPLEYRSRPQWPQTVSPSASHQGEPDSFPGRFTVFSHVEIVPDDAVDLRVFSVISHFRRCSILTSIALIGSQDFAVKSRPNIFIHSNSPSISEYFSVGRYTYVDCVFIYLTYCHKTKQLFREYS</sequence>
<feature type="domain" description="CUB" evidence="3">
    <location>
        <begin position="26"/>
        <end position="72"/>
    </location>
</feature>
<evidence type="ECO:0000313" key="4">
    <source>
        <dbReference type="EMBL" id="KAJ8890157.1"/>
    </source>
</evidence>
<reference evidence="4 5" key="1">
    <citation type="submission" date="2023-02" db="EMBL/GenBank/DDBJ databases">
        <title>LHISI_Scaffold_Assembly.</title>
        <authorList>
            <person name="Stuart O.P."/>
            <person name="Cleave R."/>
            <person name="Magrath M.J.L."/>
            <person name="Mikheyev A.S."/>
        </authorList>
    </citation>
    <scope>NUCLEOTIDE SEQUENCE [LARGE SCALE GENOMIC DNA]</scope>
    <source>
        <strain evidence="4">Daus_M_001</strain>
        <tissue evidence="4">Leg muscle</tissue>
    </source>
</reference>
<name>A0ABQ9I0J2_9NEOP</name>
<evidence type="ECO:0000259" key="3">
    <source>
        <dbReference type="Pfam" id="PF00431"/>
    </source>
</evidence>
<dbReference type="Gene3D" id="2.60.120.290">
    <property type="entry name" value="Spermadhesin, CUB domain"/>
    <property type="match status" value="1"/>
</dbReference>
<gene>
    <name evidence="4" type="ORF">PR048_009664</name>
</gene>
<feature type="compositionally biased region" description="Polar residues" evidence="2">
    <location>
        <begin position="283"/>
        <end position="294"/>
    </location>
</feature>
<keyword evidence="1" id="KW-1015">Disulfide bond</keyword>
<dbReference type="EMBL" id="JARBHB010000003">
    <property type="protein sequence ID" value="KAJ8890157.1"/>
    <property type="molecule type" value="Genomic_DNA"/>
</dbReference>
<dbReference type="PANTHER" id="PTHR47537">
    <property type="entry name" value="CUBILIN"/>
    <property type="match status" value="1"/>
</dbReference>
<evidence type="ECO:0000313" key="5">
    <source>
        <dbReference type="Proteomes" id="UP001159363"/>
    </source>
</evidence>
<dbReference type="Proteomes" id="UP001159363">
    <property type="component" value="Chromosome 3"/>
</dbReference>
<keyword evidence="5" id="KW-1185">Reference proteome</keyword>
<comment type="caution">
    <text evidence="4">The sequence shown here is derived from an EMBL/GenBank/DDBJ whole genome shotgun (WGS) entry which is preliminary data.</text>
</comment>
<dbReference type="InterPro" id="IPR035914">
    <property type="entry name" value="Sperma_CUB_dom_sf"/>
</dbReference>
<feature type="region of interest" description="Disordered" evidence="2">
    <location>
        <begin position="279"/>
        <end position="298"/>
    </location>
</feature>
<protein>
    <recommendedName>
        <fullName evidence="3">CUB domain-containing protein</fullName>
    </recommendedName>
</protein>
<organism evidence="4 5">
    <name type="scientific">Dryococelus australis</name>
    <dbReference type="NCBI Taxonomy" id="614101"/>
    <lineage>
        <taxon>Eukaryota</taxon>
        <taxon>Metazoa</taxon>
        <taxon>Ecdysozoa</taxon>
        <taxon>Arthropoda</taxon>
        <taxon>Hexapoda</taxon>
        <taxon>Insecta</taxon>
        <taxon>Pterygota</taxon>
        <taxon>Neoptera</taxon>
        <taxon>Polyneoptera</taxon>
        <taxon>Phasmatodea</taxon>
        <taxon>Verophasmatodea</taxon>
        <taxon>Anareolatae</taxon>
        <taxon>Phasmatidae</taxon>
        <taxon>Eurycanthinae</taxon>
        <taxon>Dryococelus</taxon>
    </lineage>
</organism>
<dbReference type="InterPro" id="IPR000859">
    <property type="entry name" value="CUB_dom"/>
</dbReference>
<dbReference type="InterPro" id="IPR053207">
    <property type="entry name" value="Non-NMDA_GluR_Accessory"/>
</dbReference>
<proteinExistence type="predicted"/>
<dbReference type="PANTHER" id="PTHR47537:SF3">
    <property type="entry name" value="CUB DOMAIN-CONTAINING PROTEIN"/>
    <property type="match status" value="1"/>
</dbReference>
<dbReference type="SUPFAM" id="SSF49854">
    <property type="entry name" value="Spermadhesin, CUB domain"/>
    <property type="match status" value="1"/>
</dbReference>
<evidence type="ECO:0000256" key="1">
    <source>
        <dbReference type="ARBA" id="ARBA00023157"/>
    </source>
</evidence>
<accession>A0ABQ9I0J2</accession>
<dbReference type="CDD" id="cd00041">
    <property type="entry name" value="CUB"/>
    <property type="match status" value="1"/>
</dbReference>
<dbReference type="Pfam" id="PF00431">
    <property type="entry name" value="CUB"/>
    <property type="match status" value="1"/>
</dbReference>
<evidence type="ECO:0000256" key="2">
    <source>
        <dbReference type="SAM" id="MobiDB-lite"/>
    </source>
</evidence>